<sequence length="77" mass="8589">MPPFEADFVLFLTNLQQPISAISTSSPKALHPNTKTPPEKLQVASLSSLQISLPRNPLLKQQRVLLRGKGKQTTRKR</sequence>
<dbReference type="EMBL" id="JAFNEN010000218">
    <property type="protein sequence ID" value="KAG8189282.1"/>
    <property type="molecule type" value="Genomic_DNA"/>
</dbReference>
<dbReference type="AlphaFoldDB" id="A0AAV6UXZ1"/>
<reference evidence="1 2" key="1">
    <citation type="journal article" date="2022" name="Nat. Ecol. Evol.">
        <title>A masculinizing supergene underlies an exaggerated male reproductive morph in a spider.</title>
        <authorList>
            <person name="Hendrickx F."/>
            <person name="De Corte Z."/>
            <person name="Sonet G."/>
            <person name="Van Belleghem S.M."/>
            <person name="Kostlbacher S."/>
            <person name="Vangestel C."/>
        </authorList>
    </citation>
    <scope>NUCLEOTIDE SEQUENCE [LARGE SCALE GENOMIC DNA]</scope>
    <source>
        <strain evidence="1">W744_W776</strain>
    </source>
</reference>
<evidence type="ECO:0000313" key="2">
    <source>
        <dbReference type="Proteomes" id="UP000827092"/>
    </source>
</evidence>
<evidence type="ECO:0000313" key="1">
    <source>
        <dbReference type="EMBL" id="KAG8189282.1"/>
    </source>
</evidence>
<protein>
    <submittedName>
        <fullName evidence="1">Uncharacterized protein</fullName>
    </submittedName>
</protein>
<organism evidence="1 2">
    <name type="scientific">Oedothorax gibbosus</name>
    <dbReference type="NCBI Taxonomy" id="931172"/>
    <lineage>
        <taxon>Eukaryota</taxon>
        <taxon>Metazoa</taxon>
        <taxon>Ecdysozoa</taxon>
        <taxon>Arthropoda</taxon>
        <taxon>Chelicerata</taxon>
        <taxon>Arachnida</taxon>
        <taxon>Araneae</taxon>
        <taxon>Araneomorphae</taxon>
        <taxon>Entelegynae</taxon>
        <taxon>Araneoidea</taxon>
        <taxon>Linyphiidae</taxon>
        <taxon>Erigoninae</taxon>
        <taxon>Oedothorax</taxon>
    </lineage>
</organism>
<accession>A0AAV6UXZ1</accession>
<name>A0AAV6UXZ1_9ARAC</name>
<comment type="caution">
    <text evidence="1">The sequence shown here is derived from an EMBL/GenBank/DDBJ whole genome shotgun (WGS) entry which is preliminary data.</text>
</comment>
<gene>
    <name evidence="1" type="ORF">JTE90_019042</name>
</gene>
<keyword evidence="2" id="KW-1185">Reference proteome</keyword>
<dbReference type="Proteomes" id="UP000827092">
    <property type="component" value="Unassembled WGS sequence"/>
</dbReference>
<proteinExistence type="predicted"/>